<name>A0A7D9D320_9GAMM</name>
<dbReference type="InterPro" id="IPR025500">
    <property type="entry name" value="DUF4390"/>
</dbReference>
<proteinExistence type="predicted"/>
<evidence type="ECO:0008006" key="2">
    <source>
        <dbReference type="Google" id="ProtNLM"/>
    </source>
</evidence>
<gene>
    <name evidence="1" type="ORF">JTBM06_V1_20044</name>
</gene>
<dbReference type="EMBL" id="LR633967">
    <property type="protein sequence ID" value="VUX55423.1"/>
    <property type="molecule type" value="Genomic_DNA"/>
</dbReference>
<organism evidence="1">
    <name type="scientific">uncultured Woeseiaceae bacterium</name>
    <dbReference type="NCBI Taxonomy" id="1983305"/>
    <lineage>
        <taxon>Bacteria</taxon>
        <taxon>Pseudomonadati</taxon>
        <taxon>Pseudomonadota</taxon>
        <taxon>Gammaproteobacteria</taxon>
        <taxon>Woeseiales</taxon>
        <taxon>Woeseiaceae</taxon>
        <taxon>environmental samples</taxon>
    </lineage>
</organism>
<evidence type="ECO:0000313" key="1">
    <source>
        <dbReference type="EMBL" id="VUX55423.1"/>
    </source>
</evidence>
<accession>A0A7D9D320</accession>
<dbReference type="AlphaFoldDB" id="A0A7D9D320"/>
<dbReference type="Pfam" id="PF14334">
    <property type="entry name" value="DUF4390"/>
    <property type="match status" value="1"/>
</dbReference>
<protein>
    <recommendedName>
        <fullName evidence="2">DUF4390 domain-containing protein</fullName>
    </recommendedName>
</protein>
<sequence length="197" mass="22356">MSEKRTLALKSLLLTALASAVVLVPVRAQIEHPREGLFDVRSASSTIVAGVHELEARLQLILSAEALDALNSGVPLTIELNVEVIRVRGLWLDDLEAELTVTYELEYRPLSQRYIVRNLNSGDQNSFSTLYSALNNLGRIQGLPVIDDALLEPGSAYRMRLRALLSTRQLPAPLRILFFWRSQWQLKSDWYEWTIER</sequence>
<reference evidence="1" key="1">
    <citation type="submission" date="2019-07" db="EMBL/GenBank/DDBJ databases">
        <authorList>
            <person name="Weber M."/>
            <person name="Kostadinov I."/>
            <person name="Kostadinov D I."/>
        </authorList>
    </citation>
    <scope>NUCLEOTIDE SEQUENCE</scope>
    <source>
        <strain evidence="1">Gfbio:sag-sample-m06:053724c1-46a9-4a36-b237-ea2bf867836b</strain>
    </source>
</reference>